<evidence type="ECO:0000259" key="2">
    <source>
        <dbReference type="PROSITE" id="PS50943"/>
    </source>
</evidence>
<dbReference type="InterPro" id="IPR014710">
    <property type="entry name" value="RmlC-like_jellyroll"/>
</dbReference>
<dbReference type="PROSITE" id="PS50943">
    <property type="entry name" value="HTH_CROC1"/>
    <property type="match status" value="1"/>
</dbReference>
<dbReference type="EMBL" id="OJIN01000177">
    <property type="protein sequence ID" value="SPD74889.1"/>
    <property type="molecule type" value="Genomic_DNA"/>
</dbReference>
<dbReference type="GO" id="GO:0003700">
    <property type="term" value="F:DNA-binding transcription factor activity"/>
    <property type="evidence" value="ECO:0007669"/>
    <property type="project" value="TreeGrafter"/>
</dbReference>
<dbReference type="Pfam" id="PF07883">
    <property type="entry name" value="Cupin_2"/>
    <property type="match status" value="1"/>
</dbReference>
<dbReference type="Pfam" id="PF12844">
    <property type="entry name" value="HTH_19"/>
    <property type="match status" value="1"/>
</dbReference>
<dbReference type="SUPFAM" id="SSF47413">
    <property type="entry name" value="lambda repressor-like DNA-binding domains"/>
    <property type="match status" value="1"/>
</dbReference>
<dbReference type="InterPro" id="IPR011051">
    <property type="entry name" value="RmlC_Cupin_sf"/>
</dbReference>
<reference evidence="3" key="1">
    <citation type="submission" date="2018-01" db="EMBL/GenBank/DDBJ databases">
        <authorList>
            <person name="Regsiter A."/>
            <person name="William W."/>
        </authorList>
    </citation>
    <scope>NUCLEOTIDE SEQUENCE</scope>
    <source>
        <strain evidence="3">TRIP AH-1</strain>
    </source>
</reference>
<dbReference type="InterPro" id="IPR001387">
    <property type="entry name" value="Cro/C1-type_HTH"/>
</dbReference>
<feature type="domain" description="HTH cro/C1-type" evidence="2">
    <location>
        <begin position="16"/>
        <end position="70"/>
    </location>
</feature>
<evidence type="ECO:0000313" key="3">
    <source>
        <dbReference type="EMBL" id="SPD74889.1"/>
    </source>
</evidence>
<keyword evidence="1" id="KW-0238">DNA-binding</keyword>
<dbReference type="PANTHER" id="PTHR46797:SF19">
    <property type="entry name" value="BLL2473 PROTEIN"/>
    <property type="match status" value="1"/>
</dbReference>
<dbReference type="InterPro" id="IPR050807">
    <property type="entry name" value="TransReg_Diox_bact_type"/>
</dbReference>
<dbReference type="InterPro" id="IPR013096">
    <property type="entry name" value="Cupin_2"/>
</dbReference>
<organism evidence="3">
    <name type="scientific">uncultured Desulfobacterium sp</name>
    <dbReference type="NCBI Taxonomy" id="201089"/>
    <lineage>
        <taxon>Bacteria</taxon>
        <taxon>Pseudomonadati</taxon>
        <taxon>Thermodesulfobacteriota</taxon>
        <taxon>Desulfobacteria</taxon>
        <taxon>Desulfobacterales</taxon>
        <taxon>Desulfobacteriaceae</taxon>
        <taxon>Desulfobacterium</taxon>
        <taxon>environmental samples</taxon>
    </lineage>
</organism>
<accession>A0A445MZL8</accession>
<dbReference type="SUPFAM" id="SSF51182">
    <property type="entry name" value="RmlC-like cupins"/>
    <property type="match status" value="1"/>
</dbReference>
<dbReference type="Gene3D" id="2.60.120.10">
    <property type="entry name" value="Jelly Rolls"/>
    <property type="match status" value="1"/>
</dbReference>
<dbReference type="GO" id="GO:0005829">
    <property type="term" value="C:cytosol"/>
    <property type="evidence" value="ECO:0007669"/>
    <property type="project" value="TreeGrafter"/>
</dbReference>
<evidence type="ECO:0000256" key="1">
    <source>
        <dbReference type="ARBA" id="ARBA00023125"/>
    </source>
</evidence>
<dbReference type="InterPro" id="IPR010982">
    <property type="entry name" value="Lambda_DNA-bd_dom_sf"/>
</dbReference>
<dbReference type="SMART" id="SM00530">
    <property type="entry name" value="HTH_XRE"/>
    <property type="match status" value="1"/>
</dbReference>
<dbReference type="Gene3D" id="1.10.260.40">
    <property type="entry name" value="lambda repressor-like DNA-binding domains"/>
    <property type="match status" value="1"/>
</dbReference>
<dbReference type="GO" id="GO:0003677">
    <property type="term" value="F:DNA binding"/>
    <property type="evidence" value="ECO:0007669"/>
    <property type="project" value="UniProtKB-KW"/>
</dbReference>
<dbReference type="PANTHER" id="PTHR46797">
    <property type="entry name" value="HTH-TYPE TRANSCRIPTIONAL REGULATOR"/>
    <property type="match status" value="1"/>
</dbReference>
<name>A0A445MZL8_9BACT</name>
<gene>
    <name evidence="3" type="ORF">PITCH_A360024</name>
</gene>
<protein>
    <submittedName>
        <fullName evidence="3">Transcriptional regulator, XRE family</fullName>
    </submittedName>
</protein>
<dbReference type="CDD" id="cd00093">
    <property type="entry name" value="HTH_XRE"/>
    <property type="match status" value="1"/>
</dbReference>
<sequence>MSKKSSDEIISVGEKIRMAREGKNISLDVVANETGFSTEYLEKIETNATIPAVGTILQIARALDIDSAILLKEQETEVINRISASEKRTDNYAYKTLTPGVEKKHLKAFQVTIDPLQDHSGVGYQHEGEEFVYVLSGRIEVVVGENINVLNEGDSLHFNSGIKHNLKNLSDRQALLIVVIYVP</sequence>
<dbReference type="CDD" id="cd02209">
    <property type="entry name" value="cupin_XRE_C"/>
    <property type="match status" value="1"/>
</dbReference>
<dbReference type="AlphaFoldDB" id="A0A445MZL8"/>
<proteinExistence type="predicted"/>